<evidence type="ECO:0000313" key="2">
    <source>
        <dbReference type="Proteomes" id="UP000005239"/>
    </source>
</evidence>
<evidence type="ECO:0000313" key="1">
    <source>
        <dbReference type="EnsemblMetazoa" id="PPA34540.1"/>
    </source>
</evidence>
<name>A0A2A6C8R6_PRIPA</name>
<accession>A0A2A6C8R6</accession>
<dbReference type="AlphaFoldDB" id="A0A2A6C8R6"/>
<protein>
    <submittedName>
        <fullName evidence="1">Uncharacterized protein</fullName>
    </submittedName>
</protein>
<accession>A0A8R1YVD5</accession>
<reference evidence="1" key="2">
    <citation type="submission" date="2022-06" db="UniProtKB">
        <authorList>
            <consortium name="EnsemblMetazoa"/>
        </authorList>
    </citation>
    <scope>IDENTIFICATION</scope>
    <source>
        <strain evidence="1">PS312</strain>
    </source>
</reference>
<dbReference type="EnsemblMetazoa" id="PPA34540.1">
    <property type="protein sequence ID" value="PPA34540.1"/>
    <property type="gene ID" value="WBGene00272909"/>
</dbReference>
<proteinExistence type="predicted"/>
<keyword evidence="2" id="KW-1185">Reference proteome</keyword>
<dbReference type="Proteomes" id="UP000005239">
    <property type="component" value="Unassembled WGS sequence"/>
</dbReference>
<gene>
    <name evidence="1" type="primary">WBGene00272909</name>
</gene>
<sequence length="81" mass="8668">MFSAFVPLFVIVSVATTDDVSPTTELPIIPRDVPPTDPTAMAACILRKTIATLQGALLDITEPNRIRCFAIEETICGPIPA</sequence>
<reference evidence="2" key="1">
    <citation type="journal article" date="2008" name="Nat. Genet.">
        <title>The Pristionchus pacificus genome provides a unique perspective on nematode lifestyle and parasitism.</title>
        <authorList>
            <person name="Dieterich C."/>
            <person name="Clifton S.W."/>
            <person name="Schuster L.N."/>
            <person name="Chinwalla A."/>
            <person name="Delehaunty K."/>
            <person name="Dinkelacker I."/>
            <person name="Fulton L."/>
            <person name="Fulton R."/>
            <person name="Godfrey J."/>
            <person name="Minx P."/>
            <person name="Mitreva M."/>
            <person name="Roeseler W."/>
            <person name="Tian H."/>
            <person name="Witte H."/>
            <person name="Yang S.P."/>
            <person name="Wilson R.K."/>
            <person name="Sommer R.J."/>
        </authorList>
    </citation>
    <scope>NUCLEOTIDE SEQUENCE [LARGE SCALE GENOMIC DNA]</scope>
    <source>
        <strain evidence="2">PS312</strain>
    </source>
</reference>
<organism evidence="1 2">
    <name type="scientific">Pristionchus pacificus</name>
    <name type="common">Parasitic nematode worm</name>
    <dbReference type="NCBI Taxonomy" id="54126"/>
    <lineage>
        <taxon>Eukaryota</taxon>
        <taxon>Metazoa</taxon>
        <taxon>Ecdysozoa</taxon>
        <taxon>Nematoda</taxon>
        <taxon>Chromadorea</taxon>
        <taxon>Rhabditida</taxon>
        <taxon>Rhabditina</taxon>
        <taxon>Diplogasteromorpha</taxon>
        <taxon>Diplogasteroidea</taxon>
        <taxon>Neodiplogasteridae</taxon>
        <taxon>Pristionchus</taxon>
    </lineage>
</organism>